<reference evidence="1" key="1">
    <citation type="journal article" date="2020" name="mSystems">
        <title>Genome- and Community-Level Interaction Insights into Carbon Utilization and Element Cycling Functions of Hydrothermarchaeota in Hydrothermal Sediment.</title>
        <authorList>
            <person name="Zhou Z."/>
            <person name="Liu Y."/>
            <person name="Xu W."/>
            <person name="Pan J."/>
            <person name="Luo Z.H."/>
            <person name="Li M."/>
        </authorList>
    </citation>
    <scope>NUCLEOTIDE SEQUENCE [LARGE SCALE GENOMIC DNA]</scope>
    <source>
        <strain evidence="1">SpSt-125</strain>
    </source>
</reference>
<evidence type="ECO:0000313" key="1">
    <source>
        <dbReference type="EMBL" id="HEM68154.1"/>
    </source>
</evidence>
<sequence>MAQISLVNEVFKDMKKYIVVAEPAHLLEHLRRLKVQGREIDLTNTIALLLDPEPRETVREVENRVLMQWLKMLGVQTQRVRLSGHY</sequence>
<organism evidence="1">
    <name type="scientific">Ignisphaera aggregans</name>
    <dbReference type="NCBI Taxonomy" id="334771"/>
    <lineage>
        <taxon>Archaea</taxon>
        <taxon>Thermoproteota</taxon>
        <taxon>Thermoprotei</taxon>
        <taxon>Desulfurococcales</taxon>
        <taxon>Desulfurococcaceae</taxon>
        <taxon>Ignisphaera</taxon>
    </lineage>
</organism>
<dbReference type="AlphaFoldDB" id="A0A7J2U5S7"/>
<name>A0A7J2U5S7_9CREN</name>
<protein>
    <submittedName>
        <fullName evidence="1">Uncharacterized protein</fullName>
    </submittedName>
</protein>
<gene>
    <name evidence="1" type="ORF">ENO26_11475</name>
</gene>
<proteinExistence type="predicted"/>
<dbReference type="EMBL" id="DSEU01000079">
    <property type="protein sequence ID" value="HEM68154.1"/>
    <property type="molecule type" value="Genomic_DNA"/>
</dbReference>
<comment type="caution">
    <text evidence="1">The sequence shown here is derived from an EMBL/GenBank/DDBJ whole genome shotgun (WGS) entry which is preliminary data.</text>
</comment>
<accession>A0A7J2U5S7</accession>